<dbReference type="InterPro" id="IPR027417">
    <property type="entry name" value="P-loop_NTPase"/>
</dbReference>
<dbReference type="PANTHER" id="PTHR46411">
    <property type="entry name" value="FAMILY ATPASE, PUTATIVE-RELATED"/>
    <property type="match status" value="1"/>
</dbReference>
<dbReference type="Proteomes" id="UP001489902">
    <property type="component" value="Chromosome 3"/>
</dbReference>
<organism evidence="3 4">
    <name type="scientific">Fusarium acuminatum</name>
    <dbReference type="NCBI Taxonomy" id="5515"/>
    <lineage>
        <taxon>Eukaryota</taxon>
        <taxon>Fungi</taxon>
        <taxon>Dikarya</taxon>
        <taxon>Ascomycota</taxon>
        <taxon>Pezizomycotina</taxon>
        <taxon>Sordariomycetes</taxon>
        <taxon>Hypocreomycetidae</taxon>
        <taxon>Hypocreales</taxon>
        <taxon>Nectriaceae</taxon>
        <taxon>Fusarium</taxon>
        <taxon>Fusarium tricinctum species complex</taxon>
    </lineage>
</organism>
<gene>
    <name evidence="3" type="ORF">QYS62_006761</name>
</gene>
<accession>A0ABZ2WY27</accession>
<feature type="domain" description="ATPase AAA-type core" evidence="2">
    <location>
        <begin position="45"/>
        <end position="96"/>
    </location>
</feature>
<dbReference type="SUPFAM" id="SSF52540">
    <property type="entry name" value="P-loop containing nucleoside triphosphate hydrolases"/>
    <property type="match status" value="1"/>
</dbReference>
<reference evidence="3 4" key="1">
    <citation type="submission" date="2024-04" db="EMBL/GenBank/DDBJ databases">
        <title>Complete genome sequence of Fusarium acuminatum.</title>
        <authorList>
            <person name="Lan B."/>
        </authorList>
    </citation>
    <scope>NUCLEOTIDE SEQUENCE [LARGE SCALE GENOMIC DNA]</scope>
    <source>
        <strain evidence="3">1A</strain>
    </source>
</reference>
<evidence type="ECO:0000259" key="2">
    <source>
        <dbReference type="Pfam" id="PF00004"/>
    </source>
</evidence>
<feature type="region of interest" description="Disordered" evidence="1">
    <location>
        <begin position="144"/>
        <end position="315"/>
    </location>
</feature>
<evidence type="ECO:0000256" key="1">
    <source>
        <dbReference type="SAM" id="MobiDB-lite"/>
    </source>
</evidence>
<proteinExistence type="predicted"/>
<name>A0ABZ2WY27_9HYPO</name>
<feature type="compositionally biased region" description="Low complexity" evidence="1">
    <location>
        <begin position="228"/>
        <end position="242"/>
    </location>
</feature>
<evidence type="ECO:0000313" key="3">
    <source>
        <dbReference type="EMBL" id="WZH45693.1"/>
    </source>
</evidence>
<keyword evidence="4" id="KW-1185">Reference proteome</keyword>
<evidence type="ECO:0000313" key="4">
    <source>
        <dbReference type="Proteomes" id="UP001489902"/>
    </source>
</evidence>
<feature type="compositionally biased region" description="Basic and acidic residues" evidence="1">
    <location>
        <begin position="144"/>
        <end position="181"/>
    </location>
</feature>
<feature type="compositionally biased region" description="Acidic residues" evidence="1">
    <location>
        <begin position="256"/>
        <end position="269"/>
    </location>
</feature>
<dbReference type="Gene3D" id="3.40.50.300">
    <property type="entry name" value="P-loop containing nucleotide triphosphate hydrolases"/>
    <property type="match status" value="1"/>
</dbReference>
<feature type="compositionally biased region" description="Acidic residues" evidence="1">
    <location>
        <begin position="287"/>
        <end position="296"/>
    </location>
</feature>
<dbReference type="PANTHER" id="PTHR46411:SF3">
    <property type="entry name" value="AAA+ ATPASE DOMAIN-CONTAINING PROTEIN"/>
    <property type="match status" value="1"/>
</dbReference>
<protein>
    <submittedName>
        <fullName evidence="3">ATPase_AAA_core domain-containing protein</fullName>
    </submittedName>
</protein>
<feature type="compositionally biased region" description="Basic and acidic residues" evidence="1">
    <location>
        <begin position="188"/>
        <end position="198"/>
    </location>
</feature>
<dbReference type="Pfam" id="PF00004">
    <property type="entry name" value="AAA"/>
    <property type="match status" value="1"/>
</dbReference>
<dbReference type="InterPro" id="IPR003959">
    <property type="entry name" value="ATPase_AAA_core"/>
</dbReference>
<sequence length="315" mass="35633">MVDIYSLQAIPPQSTIFDDLQIDMNHKLIVQSLDLVRGKGSGLFILLHGVPGVGKTATAEAVAQANKKPLFTITCGDLGLTPEAVDSKLNEVFRLAHLWDSSPVLDERQFENVAVAIEQFGNYMDYTKAMTDADQARIDTLRADHMRNEDFTPRRRDYPRRREQAGYQHRDTSGLRDKPPRESMAGNTRREERRRARDQVPSARPTRHRDSGLGSQPEAPARSPRPRAPAGPSGGPSISGRASQRREQQPRYDSNDIYEEEDEFSDERDFEASDQKWRNRSGVGSREEEDYDDFSELTDGGARKDFSTAELDYDD</sequence>
<dbReference type="EMBL" id="CP151262">
    <property type="protein sequence ID" value="WZH45693.1"/>
    <property type="molecule type" value="Genomic_DNA"/>
</dbReference>
<feature type="compositionally biased region" description="Basic and acidic residues" evidence="1">
    <location>
        <begin position="244"/>
        <end position="254"/>
    </location>
</feature>